<proteinExistence type="predicted"/>
<organism evidence="2">
    <name type="scientific">Salix viminalis</name>
    <name type="common">Common osier</name>
    <name type="synonym">Basket willow</name>
    <dbReference type="NCBI Taxonomy" id="40686"/>
    <lineage>
        <taxon>Eukaryota</taxon>
        <taxon>Viridiplantae</taxon>
        <taxon>Streptophyta</taxon>
        <taxon>Embryophyta</taxon>
        <taxon>Tracheophyta</taxon>
        <taxon>Spermatophyta</taxon>
        <taxon>Magnoliopsida</taxon>
        <taxon>eudicotyledons</taxon>
        <taxon>Gunneridae</taxon>
        <taxon>Pentapetalae</taxon>
        <taxon>rosids</taxon>
        <taxon>fabids</taxon>
        <taxon>Malpighiales</taxon>
        <taxon>Salicaceae</taxon>
        <taxon>Saliceae</taxon>
        <taxon>Salix</taxon>
    </lineage>
</organism>
<evidence type="ECO:0000313" key="2">
    <source>
        <dbReference type="EMBL" id="VFU52717.1"/>
    </source>
</evidence>
<keyword evidence="1" id="KW-1133">Transmembrane helix</keyword>
<protein>
    <submittedName>
        <fullName evidence="2">Uncharacterized protein</fullName>
    </submittedName>
</protein>
<evidence type="ECO:0000256" key="1">
    <source>
        <dbReference type="SAM" id="Phobius"/>
    </source>
</evidence>
<sequence length="95" mass="10674">MLSVRKYVSFGLCEEMASFSCFILALFIALSISGHLASTSKHALNSHHPYPNNNPIHPYPNNNSFYPFPLPASWKLSRPCYWSSSFSSYVVSSKP</sequence>
<feature type="transmembrane region" description="Helical" evidence="1">
    <location>
        <begin position="16"/>
        <end position="37"/>
    </location>
</feature>
<name>A0A6N2MIL6_SALVM</name>
<keyword evidence="1" id="KW-0472">Membrane</keyword>
<keyword evidence="1" id="KW-0812">Transmembrane</keyword>
<dbReference type="AlphaFoldDB" id="A0A6N2MIL6"/>
<gene>
    <name evidence="2" type="ORF">SVIM_LOCUS363627</name>
</gene>
<reference evidence="2" key="1">
    <citation type="submission" date="2019-03" db="EMBL/GenBank/DDBJ databases">
        <authorList>
            <person name="Mank J."/>
            <person name="Almeida P."/>
        </authorList>
    </citation>
    <scope>NUCLEOTIDE SEQUENCE</scope>
    <source>
        <strain evidence="2">78183</strain>
    </source>
</reference>
<accession>A0A6N2MIL6</accession>
<dbReference type="EMBL" id="CAADRP010001807">
    <property type="protein sequence ID" value="VFU52717.1"/>
    <property type="molecule type" value="Genomic_DNA"/>
</dbReference>